<feature type="transmembrane region" description="Helical" evidence="2">
    <location>
        <begin position="170"/>
        <end position="187"/>
    </location>
</feature>
<dbReference type="AlphaFoldDB" id="A0A0J9TT41"/>
<feature type="compositionally biased region" description="Low complexity" evidence="1">
    <location>
        <begin position="43"/>
        <end position="53"/>
    </location>
</feature>
<keyword evidence="2" id="KW-0812">Transmembrane</keyword>
<evidence type="ECO:0000313" key="3">
    <source>
        <dbReference type="EMBL" id="KMZ98481.1"/>
    </source>
</evidence>
<reference evidence="3 4" key="1">
    <citation type="submission" date="2011-09" db="EMBL/GenBank/DDBJ databases">
        <title>The Genome Sequence of Plasmodium vivax North Korean.</title>
        <authorList>
            <consortium name="The Broad Institute Genome Sequencing Platform"/>
            <consortium name="The Broad Institute Genome Sequencing Center for Infectious Disease"/>
            <person name="Neafsey D."/>
            <person name="Carlton J."/>
            <person name="Barnwell J."/>
            <person name="Collins W."/>
            <person name="Escalante A."/>
            <person name="Mullikin J."/>
            <person name="Saul A."/>
            <person name="Guigo R."/>
            <person name="Camara F."/>
            <person name="Young S.K."/>
            <person name="Zeng Q."/>
            <person name="Gargeya S."/>
            <person name="Fitzgerald M."/>
            <person name="Haas B."/>
            <person name="Abouelleil A."/>
            <person name="Alvarado L."/>
            <person name="Arachchi H.M."/>
            <person name="Berlin A."/>
            <person name="Brown A."/>
            <person name="Chapman S.B."/>
            <person name="Chen Z."/>
            <person name="Dunbar C."/>
            <person name="Freedman E."/>
            <person name="Gearin G."/>
            <person name="Gellesch M."/>
            <person name="Goldberg J."/>
            <person name="Griggs A."/>
            <person name="Gujja S."/>
            <person name="Heiman D."/>
            <person name="Howarth C."/>
            <person name="Larson L."/>
            <person name="Lui A."/>
            <person name="MacDonald P.J.P."/>
            <person name="Montmayeur A."/>
            <person name="Murphy C."/>
            <person name="Neiman D."/>
            <person name="Pearson M."/>
            <person name="Priest M."/>
            <person name="Roberts A."/>
            <person name="Saif S."/>
            <person name="Shea T."/>
            <person name="Shenoy N."/>
            <person name="Sisk P."/>
            <person name="Stolte C."/>
            <person name="Sykes S."/>
            <person name="Wortman J."/>
            <person name="Nusbaum C."/>
            <person name="Birren B."/>
        </authorList>
    </citation>
    <scope>NUCLEOTIDE SEQUENCE [LARGE SCALE GENOMIC DNA]</scope>
    <source>
        <strain evidence="3 4">North Korean</strain>
    </source>
</reference>
<evidence type="ECO:0000256" key="1">
    <source>
        <dbReference type="SAM" id="MobiDB-lite"/>
    </source>
</evidence>
<gene>
    <name evidence="3" type="ORF">PVNG_06583</name>
</gene>
<keyword evidence="2" id="KW-1133">Transmembrane helix</keyword>
<evidence type="ECO:0008006" key="5">
    <source>
        <dbReference type="Google" id="ProtNLM"/>
    </source>
</evidence>
<evidence type="ECO:0000313" key="4">
    <source>
        <dbReference type="Proteomes" id="UP000053239"/>
    </source>
</evidence>
<evidence type="ECO:0000256" key="2">
    <source>
        <dbReference type="SAM" id="Phobius"/>
    </source>
</evidence>
<dbReference type="EMBL" id="KQ235466">
    <property type="protein sequence ID" value="KMZ98481.1"/>
    <property type="molecule type" value="Genomic_DNA"/>
</dbReference>
<name>A0A0J9TT41_PLAVI</name>
<keyword evidence="2" id="KW-0472">Membrane</keyword>
<proteinExistence type="predicted"/>
<protein>
    <recommendedName>
        <fullName evidence="5">Pv-fam-d protein</fullName>
    </recommendedName>
</protein>
<feature type="region of interest" description="Disordered" evidence="1">
    <location>
        <begin position="41"/>
        <end position="69"/>
    </location>
</feature>
<dbReference type="Proteomes" id="UP000053239">
    <property type="component" value="Unassembled WGS sequence"/>
</dbReference>
<sequence length="216" mass="24752">MSKSRASLLYNDYYDDASYCSDDTADMSTLESEYAYDDEAQTSYGSSYGSEGHSSTDRSDVTSRYSGSTDDESVRYFKRRKSRKPKYDYIDAPQEGKSEKCAVSCVMKFLKKSDAMYETELLNFLTTNYKGHMKGGPVARKKYTKLFTIASPVIVNIVFIIISVLVTSDAGLISSMILLLLSIVYVFRKLKKCRKMCHRYGTEEKNARRRLKHYMH</sequence>
<organism evidence="3 4">
    <name type="scientific">Plasmodium vivax North Korean</name>
    <dbReference type="NCBI Taxonomy" id="1035514"/>
    <lineage>
        <taxon>Eukaryota</taxon>
        <taxon>Sar</taxon>
        <taxon>Alveolata</taxon>
        <taxon>Apicomplexa</taxon>
        <taxon>Aconoidasida</taxon>
        <taxon>Haemosporida</taxon>
        <taxon>Plasmodiidae</taxon>
        <taxon>Plasmodium</taxon>
        <taxon>Plasmodium (Plasmodium)</taxon>
    </lineage>
</organism>
<feature type="transmembrane region" description="Helical" evidence="2">
    <location>
        <begin position="143"/>
        <end position="164"/>
    </location>
</feature>
<accession>A0A0J9TT41</accession>